<dbReference type="EMBL" id="FNKB01000002">
    <property type="protein sequence ID" value="SDQ49900.1"/>
    <property type="molecule type" value="Genomic_DNA"/>
</dbReference>
<protein>
    <recommendedName>
        <fullName evidence="4">SipW-cognate class signal peptide</fullName>
    </recommendedName>
</protein>
<accession>A0A1H1BDI1</accession>
<feature type="signal peptide" evidence="1">
    <location>
        <begin position="1"/>
        <end position="30"/>
    </location>
</feature>
<name>A0A1H1BDI1_9MICO</name>
<dbReference type="Proteomes" id="UP000182690">
    <property type="component" value="Unassembled WGS sequence"/>
</dbReference>
<evidence type="ECO:0000256" key="1">
    <source>
        <dbReference type="SAM" id="SignalP"/>
    </source>
</evidence>
<organism evidence="2 3">
    <name type="scientific">Leucobacter chromiiresistens</name>
    <dbReference type="NCBI Taxonomy" id="1079994"/>
    <lineage>
        <taxon>Bacteria</taxon>
        <taxon>Bacillati</taxon>
        <taxon>Actinomycetota</taxon>
        <taxon>Actinomycetes</taxon>
        <taxon>Micrococcales</taxon>
        <taxon>Microbacteriaceae</taxon>
        <taxon>Leucobacter</taxon>
    </lineage>
</organism>
<gene>
    <name evidence="2" type="ORF">SAMN04488565_2747</name>
</gene>
<sequence>MTESSRVKDRVKLALAAGALLGLTVGVTSAAFFDHATVAVEPVGATYDLAFAVGSEDVIEQGNPEPNALDLSAMADIEELGAPDTATLQLRVKNNGTTNAGDVHLTAGSLLQNPTPDVDGVTRDPFDVLLMSVAVEGEQATDFLPAGDVDVALADWPAGEIRSVTVKFAFEPGASDGPFYHGRDVLIGLLVTGESR</sequence>
<keyword evidence="1" id="KW-0732">Signal</keyword>
<evidence type="ECO:0000313" key="2">
    <source>
        <dbReference type="EMBL" id="SDQ49900.1"/>
    </source>
</evidence>
<feature type="chain" id="PRO_5010360623" description="SipW-cognate class signal peptide" evidence="1">
    <location>
        <begin position="31"/>
        <end position="196"/>
    </location>
</feature>
<evidence type="ECO:0008006" key="4">
    <source>
        <dbReference type="Google" id="ProtNLM"/>
    </source>
</evidence>
<proteinExistence type="predicted"/>
<reference evidence="2 3" key="1">
    <citation type="submission" date="2016-10" db="EMBL/GenBank/DDBJ databases">
        <authorList>
            <person name="de Groot N.N."/>
        </authorList>
    </citation>
    <scope>NUCLEOTIDE SEQUENCE [LARGE SCALE GENOMIC DNA]</scope>
    <source>
        <strain evidence="2 3">DSM 22788</strain>
    </source>
</reference>
<evidence type="ECO:0000313" key="3">
    <source>
        <dbReference type="Proteomes" id="UP000182690"/>
    </source>
</evidence>
<dbReference type="STRING" id="1079994.SAMN04488565_2747"/>
<dbReference type="AlphaFoldDB" id="A0A1H1BDI1"/>